<feature type="region of interest" description="Disordered" evidence="1">
    <location>
        <begin position="87"/>
        <end position="125"/>
    </location>
</feature>
<feature type="region of interest" description="Disordered" evidence="1">
    <location>
        <begin position="152"/>
        <end position="172"/>
    </location>
</feature>
<sequence length="340" mass="38536">MSSTSSSADVNDFCRLCKAKCRVNGVLSNTKPIWETSDVFQRLEKLGVTLRRDVLRSCRICTKCFRLIQRIEQSFLTIQEWKRSEEANADVVATEKRQRESPSESPRKLKKTRCLPPTPTADTEIMPPRQIKTEDTPKEDLLLRAQLAERPVCSSEEGRGRAATRGGETETHRLTNSLKETADRQTDGMRTQEEKMSSEHLVVGGVPAGGMDGITMVRIDDTHMEQSDVRTKVREGATAYYEMGYTLEGEEAAEEEEEEEDSVYVIEYSNPEEEGQSYQFTMSLDRSLPPKKLIIKQSVVRDSAKAALPVASNLKRPRKVPRRIMPKEEEDVKKEAILFS</sequence>
<feature type="compositionally biased region" description="Basic and acidic residues" evidence="1">
    <location>
        <begin position="93"/>
        <end position="107"/>
    </location>
</feature>
<keyword evidence="3" id="KW-1185">Reference proteome</keyword>
<proteinExistence type="predicted"/>
<evidence type="ECO:0000313" key="3">
    <source>
        <dbReference type="Proteomes" id="UP001178508"/>
    </source>
</evidence>
<reference evidence="2" key="1">
    <citation type="submission" date="2023-08" db="EMBL/GenBank/DDBJ databases">
        <authorList>
            <person name="Alioto T."/>
            <person name="Alioto T."/>
            <person name="Gomez Garrido J."/>
        </authorList>
    </citation>
    <scope>NUCLEOTIDE SEQUENCE</scope>
</reference>
<accession>A0AAV1H8J2</accession>
<dbReference type="AlphaFoldDB" id="A0AAV1H8J2"/>
<organism evidence="2 3">
    <name type="scientific">Xyrichtys novacula</name>
    <name type="common">Pearly razorfish</name>
    <name type="synonym">Hemipteronotus novacula</name>
    <dbReference type="NCBI Taxonomy" id="13765"/>
    <lineage>
        <taxon>Eukaryota</taxon>
        <taxon>Metazoa</taxon>
        <taxon>Chordata</taxon>
        <taxon>Craniata</taxon>
        <taxon>Vertebrata</taxon>
        <taxon>Euteleostomi</taxon>
        <taxon>Actinopterygii</taxon>
        <taxon>Neopterygii</taxon>
        <taxon>Teleostei</taxon>
        <taxon>Neoteleostei</taxon>
        <taxon>Acanthomorphata</taxon>
        <taxon>Eupercaria</taxon>
        <taxon>Labriformes</taxon>
        <taxon>Labridae</taxon>
        <taxon>Xyrichtys</taxon>
    </lineage>
</organism>
<protein>
    <submittedName>
        <fullName evidence="2">Uncharacterized protein LOC121527295 isoform X1</fullName>
    </submittedName>
</protein>
<evidence type="ECO:0000256" key="1">
    <source>
        <dbReference type="SAM" id="MobiDB-lite"/>
    </source>
</evidence>
<gene>
    <name evidence="2" type="ORF">XNOV1_A035392</name>
</gene>
<evidence type="ECO:0000313" key="2">
    <source>
        <dbReference type="EMBL" id="CAJ1081749.1"/>
    </source>
</evidence>
<name>A0AAV1H8J2_XYRNO</name>
<dbReference type="EMBL" id="OY660883">
    <property type="protein sequence ID" value="CAJ1081749.1"/>
    <property type="molecule type" value="Genomic_DNA"/>
</dbReference>
<dbReference type="Proteomes" id="UP001178508">
    <property type="component" value="Chromosome 20"/>
</dbReference>